<organism evidence="1 2">
    <name type="scientific">Aquilegia coerulea</name>
    <name type="common">Rocky mountain columbine</name>
    <dbReference type="NCBI Taxonomy" id="218851"/>
    <lineage>
        <taxon>Eukaryota</taxon>
        <taxon>Viridiplantae</taxon>
        <taxon>Streptophyta</taxon>
        <taxon>Embryophyta</taxon>
        <taxon>Tracheophyta</taxon>
        <taxon>Spermatophyta</taxon>
        <taxon>Magnoliopsida</taxon>
        <taxon>Ranunculales</taxon>
        <taxon>Ranunculaceae</taxon>
        <taxon>Thalictroideae</taxon>
        <taxon>Aquilegia</taxon>
    </lineage>
</organism>
<accession>A0A2G5CJ83</accession>
<evidence type="ECO:0000313" key="1">
    <source>
        <dbReference type="EMBL" id="PIA31362.1"/>
    </source>
</evidence>
<gene>
    <name evidence="1" type="ORF">AQUCO_05000031v1</name>
</gene>
<dbReference type="AlphaFoldDB" id="A0A2G5CJ83"/>
<dbReference type="InParanoid" id="A0A2G5CJ83"/>
<reference evidence="1 2" key="1">
    <citation type="submission" date="2017-09" db="EMBL/GenBank/DDBJ databases">
        <title>WGS assembly of Aquilegia coerulea Goldsmith.</title>
        <authorList>
            <person name="Hodges S."/>
            <person name="Kramer E."/>
            <person name="Nordborg M."/>
            <person name="Tomkins J."/>
            <person name="Borevitz J."/>
            <person name="Derieg N."/>
            <person name="Yan J."/>
            <person name="Mihaltcheva S."/>
            <person name="Hayes R.D."/>
            <person name="Rokhsar D."/>
        </authorList>
    </citation>
    <scope>NUCLEOTIDE SEQUENCE [LARGE SCALE GENOMIC DNA]</scope>
    <source>
        <strain evidence="2">cv. Goldsmith</strain>
    </source>
</reference>
<protein>
    <submittedName>
        <fullName evidence="1">Uncharacterized protein</fullName>
    </submittedName>
</protein>
<keyword evidence="2" id="KW-1185">Reference proteome</keyword>
<sequence length="87" mass="9624">MAARISSRYVSRRLSSGGKMLSEKKKAAENVYIKSFGQPGRAGRACGWDRSFFFGQLFRRLGSPLCLPVFPFVCPPSKVRPALPVAM</sequence>
<proteinExistence type="predicted"/>
<dbReference type="Proteomes" id="UP000230069">
    <property type="component" value="Unassembled WGS sequence"/>
</dbReference>
<dbReference type="EMBL" id="KZ305067">
    <property type="protein sequence ID" value="PIA31362.1"/>
    <property type="molecule type" value="Genomic_DNA"/>
</dbReference>
<name>A0A2G5CJ83_AQUCA</name>
<evidence type="ECO:0000313" key="2">
    <source>
        <dbReference type="Proteomes" id="UP000230069"/>
    </source>
</evidence>
<dbReference type="OrthoDB" id="1932250at2759"/>